<proteinExistence type="predicted"/>
<dbReference type="Proteomes" id="UP001161497">
    <property type="component" value="Chromosome"/>
</dbReference>
<protein>
    <submittedName>
        <fullName evidence="1">Uncharacterized protein</fullName>
    </submittedName>
</protein>
<evidence type="ECO:0000313" key="1">
    <source>
        <dbReference type="EMBL" id="CAI9084569.1"/>
    </source>
</evidence>
<reference evidence="1" key="1">
    <citation type="submission" date="2023-03" db="EMBL/GenBank/DDBJ databases">
        <authorList>
            <person name="Cremers G."/>
            <person name="Picone N."/>
        </authorList>
    </citation>
    <scope>NUCLEOTIDE SEQUENCE</scope>
    <source>
        <strain evidence="1">Sample_alias</strain>
    </source>
</reference>
<accession>A0ABN8XDJ8</accession>
<dbReference type="EMBL" id="OX458932">
    <property type="protein sequence ID" value="CAI9084569.1"/>
    <property type="molecule type" value="Genomic_DNA"/>
</dbReference>
<gene>
    <name evidence="1" type="ORF">MFUM_0165</name>
</gene>
<name>A0ABN8XDJ8_9BACT</name>
<organism evidence="1 2">
    <name type="scientific">Candidatus Methylacidiphilum fumarolicum</name>
    <dbReference type="NCBI Taxonomy" id="591154"/>
    <lineage>
        <taxon>Bacteria</taxon>
        <taxon>Pseudomonadati</taxon>
        <taxon>Verrucomicrobiota</taxon>
        <taxon>Methylacidiphilae</taxon>
        <taxon>Methylacidiphilales</taxon>
        <taxon>Methylacidiphilaceae</taxon>
        <taxon>Methylacidiphilum (ex Ratnadevi et al. 2023)</taxon>
    </lineage>
</organism>
<sequence length="41" mass="4685">MWFGDVAYVYATYKHDKSQTPAITPLQVALITMPMPSERLN</sequence>
<keyword evidence="2" id="KW-1185">Reference proteome</keyword>
<evidence type="ECO:0000313" key="2">
    <source>
        <dbReference type="Proteomes" id="UP001161497"/>
    </source>
</evidence>